<feature type="transmembrane region" description="Helical" evidence="15">
    <location>
        <begin position="113"/>
        <end position="134"/>
    </location>
</feature>
<comment type="subcellular location">
    <subcellularLocation>
        <location evidence="1">Cell membrane</location>
        <topology evidence="1">Multi-pass membrane protein</topology>
    </subcellularLocation>
</comment>
<evidence type="ECO:0000256" key="2">
    <source>
        <dbReference type="ARBA" id="ARBA00006024"/>
    </source>
</evidence>
<gene>
    <name evidence="17" type="ORF">ACFSX5_04590</name>
</gene>
<dbReference type="SUPFAM" id="SSF55008">
    <property type="entry name" value="HMA, heavy metal-associated domain"/>
    <property type="match status" value="1"/>
</dbReference>
<feature type="transmembrane region" description="Helical" evidence="15">
    <location>
        <begin position="394"/>
        <end position="417"/>
    </location>
</feature>
<feature type="transmembrane region" description="Helical" evidence="15">
    <location>
        <begin position="146"/>
        <end position="167"/>
    </location>
</feature>
<dbReference type="InterPro" id="IPR023299">
    <property type="entry name" value="ATPase_P-typ_cyto_dom_N"/>
</dbReference>
<dbReference type="NCBIfam" id="TIGR01511">
    <property type="entry name" value="ATPase-IB1_Cu"/>
    <property type="match status" value="1"/>
</dbReference>
<sequence>MTEIAVAPPDTIGRAAPDLIEFVERLEDGVCRINFSVPDAYCAACIDTIERGLGALDGVRQARVNLTRRTVQVDFAGEGVLRRLPEVIRASGYRNHPVDARDLDGKDPVLGELLRALAVAAFATLHVMFFSEAVWNGDPDPTTRQLFHWISALVALPATVYAGRIFFRSAWAALSARRSNMDVPIAVGLIATCGISLFETIRGGEHAYFDASTMLLLFLLAGRTLEHVMRSQARSVVTTLARLAPRGAQVIDADGSTTYTPLDRIQPGMELLLRPGDRVPADSVLRSERAELDLALVTGEPLPVQLETGASLPAGATNLGFAARVEAVRPASDSFLARAAALMEAAEGTRTRYRRIADRAASWYGPVIYFAAATTFLGWGILGGGWHAALVNAVAVLIVTCPCALALAVPMVHVIAAERLLRQGIVMRDGAALERLTEVRAAAFDKTGTLTEGRPSLAHTTANPEHFAVAARLAASSNHPLSRAIVAAHGPAEAPADVQEHPGAGVEAEIDGTLWRLGSPAFCGASDTDDRTTVWLARDGRPVARFTFDDRMRPETPATAAELRQLGLDLHVLSGDAAGPVIRVAEAIGADCARAQLNPAGKVEAVNALRDRHGAVVMIGDGINDAAALRAADVSFAPAAAADVGRAAADFVLTRDRLDGVPFAIRIARSADRLVRQNLALSLAYNLVVLPLAMAGLVTPLIAAVAMSSSSILVVLNALRLRLERVPSDNAGVSA</sequence>
<evidence type="ECO:0000256" key="12">
    <source>
        <dbReference type="ARBA" id="ARBA00022989"/>
    </source>
</evidence>
<keyword evidence="12 15" id="KW-1133">Transmembrane helix</keyword>
<dbReference type="PRINTS" id="PR00119">
    <property type="entry name" value="CATATPASE"/>
</dbReference>
<name>A0ABW5QHN1_9HYPH</name>
<evidence type="ECO:0000256" key="11">
    <source>
        <dbReference type="ARBA" id="ARBA00022967"/>
    </source>
</evidence>
<evidence type="ECO:0000256" key="5">
    <source>
        <dbReference type="ARBA" id="ARBA00022553"/>
    </source>
</evidence>
<dbReference type="PROSITE" id="PS50846">
    <property type="entry name" value="HMA_2"/>
    <property type="match status" value="1"/>
</dbReference>
<dbReference type="EMBL" id="JBHUNP010000001">
    <property type="protein sequence ID" value="MFD2647073.1"/>
    <property type="molecule type" value="Genomic_DNA"/>
</dbReference>
<dbReference type="RefSeq" id="WP_386832114.1">
    <property type="nucleotide sequence ID" value="NZ_JBHUNP010000001.1"/>
</dbReference>
<dbReference type="InterPro" id="IPR036412">
    <property type="entry name" value="HAD-like_sf"/>
</dbReference>
<evidence type="ECO:0000313" key="18">
    <source>
        <dbReference type="Proteomes" id="UP001597521"/>
    </source>
</evidence>
<dbReference type="InterPro" id="IPR023298">
    <property type="entry name" value="ATPase_P-typ_TM_dom_sf"/>
</dbReference>
<dbReference type="Proteomes" id="UP001597521">
    <property type="component" value="Unassembled WGS sequence"/>
</dbReference>
<dbReference type="InterPro" id="IPR059000">
    <property type="entry name" value="ATPase_P-type_domA"/>
</dbReference>
<evidence type="ECO:0000256" key="10">
    <source>
        <dbReference type="ARBA" id="ARBA00022842"/>
    </source>
</evidence>
<dbReference type="NCBIfam" id="TIGR01512">
    <property type="entry name" value="ATPase-IB2_Cd"/>
    <property type="match status" value="1"/>
</dbReference>
<dbReference type="InterPro" id="IPR027256">
    <property type="entry name" value="P-typ_ATPase_IB"/>
</dbReference>
<dbReference type="InterPro" id="IPR036163">
    <property type="entry name" value="HMA_dom_sf"/>
</dbReference>
<dbReference type="PANTHER" id="PTHR43520:SF5">
    <property type="entry name" value="CATION-TRANSPORTING P-TYPE ATPASE-RELATED"/>
    <property type="match status" value="1"/>
</dbReference>
<feature type="transmembrane region" description="Helical" evidence="15">
    <location>
        <begin position="679"/>
        <end position="695"/>
    </location>
</feature>
<dbReference type="InterPro" id="IPR008250">
    <property type="entry name" value="ATPase_P-typ_transduc_dom_A_sf"/>
</dbReference>
<keyword evidence="13" id="KW-0406">Ion transport</keyword>
<dbReference type="InterPro" id="IPR006121">
    <property type="entry name" value="HMA_dom"/>
</dbReference>
<evidence type="ECO:0000256" key="13">
    <source>
        <dbReference type="ARBA" id="ARBA00023065"/>
    </source>
</evidence>
<keyword evidence="10" id="KW-0460">Magnesium</keyword>
<keyword evidence="7 15" id="KW-0479">Metal-binding</keyword>
<dbReference type="PANTHER" id="PTHR43520">
    <property type="entry name" value="ATP7, ISOFORM B"/>
    <property type="match status" value="1"/>
</dbReference>
<evidence type="ECO:0000256" key="4">
    <source>
        <dbReference type="ARBA" id="ARBA00022475"/>
    </source>
</evidence>
<evidence type="ECO:0000259" key="16">
    <source>
        <dbReference type="PROSITE" id="PS50846"/>
    </source>
</evidence>
<keyword evidence="8 15" id="KW-0547">Nucleotide-binding</keyword>
<dbReference type="SUPFAM" id="SSF56784">
    <property type="entry name" value="HAD-like"/>
    <property type="match status" value="1"/>
</dbReference>
<keyword evidence="3" id="KW-0813">Transport</keyword>
<dbReference type="SUPFAM" id="SSF81665">
    <property type="entry name" value="Calcium ATPase, transmembrane domain M"/>
    <property type="match status" value="1"/>
</dbReference>
<dbReference type="PROSITE" id="PS01229">
    <property type="entry name" value="COF_2"/>
    <property type="match status" value="1"/>
</dbReference>
<keyword evidence="14 15" id="KW-0472">Membrane</keyword>
<comment type="caution">
    <text evidence="17">The sequence shown here is derived from an EMBL/GenBank/DDBJ whole genome shotgun (WGS) entry which is preliminary data.</text>
</comment>
<proteinExistence type="inferred from homology"/>
<accession>A0ABW5QHN1</accession>
<dbReference type="Pfam" id="PF00122">
    <property type="entry name" value="E1-E2_ATPase"/>
    <property type="match status" value="1"/>
</dbReference>
<dbReference type="Pfam" id="PF00702">
    <property type="entry name" value="Hydrolase"/>
    <property type="match status" value="1"/>
</dbReference>
<keyword evidence="6 15" id="KW-0812">Transmembrane</keyword>
<evidence type="ECO:0000256" key="14">
    <source>
        <dbReference type="ARBA" id="ARBA00023136"/>
    </source>
</evidence>
<organism evidence="17 18">
    <name type="scientific">Devosia albogilva</name>
    <dbReference type="NCBI Taxonomy" id="429726"/>
    <lineage>
        <taxon>Bacteria</taxon>
        <taxon>Pseudomonadati</taxon>
        <taxon>Pseudomonadota</taxon>
        <taxon>Alphaproteobacteria</taxon>
        <taxon>Hyphomicrobiales</taxon>
        <taxon>Devosiaceae</taxon>
        <taxon>Devosia</taxon>
    </lineage>
</organism>
<reference evidence="18" key="1">
    <citation type="journal article" date="2019" name="Int. J. Syst. Evol. Microbiol.">
        <title>The Global Catalogue of Microorganisms (GCM) 10K type strain sequencing project: providing services to taxonomists for standard genome sequencing and annotation.</title>
        <authorList>
            <consortium name="The Broad Institute Genomics Platform"/>
            <consortium name="The Broad Institute Genome Sequencing Center for Infectious Disease"/>
            <person name="Wu L."/>
            <person name="Ma J."/>
        </authorList>
    </citation>
    <scope>NUCLEOTIDE SEQUENCE [LARGE SCALE GENOMIC DNA]</scope>
    <source>
        <strain evidence="18">CCM 7427</strain>
    </source>
</reference>
<feature type="domain" description="HMA" evidence="16">
    <location>
        <begin position="31"/>
        <end position="96"/>
    </location>
</feature>
<keyword evidence="11" id="KW-1278">Translocase</keyword>
<evidence type="ECO:0000256" key="9">
    <source>
        <dbReference type="ARBA" id="ARBA00022840"/>
    </source>
</evidence>
<keyword evidence="18" id="KW-1185">Reference proteome</keyword>
<evidence type="ECO:0000313" key="17">
    <source>
        <dbReference type="EMBL" id="MFD2647073.1"/>
    </source>
</evidence>
<dbReference type="PROSITE" id="PS00154">
    <property type="entry name" value="ATPASE_E1_E2"/>
    <property type="match status" value="1"/>
</dbReference>
<dbReference type="CDD" id="cd00371">
    <property type="entry name" value="HMA"/>
    <property type="match status" value="1"/>
</dbReference>
<dbReference type="SUPFAM" id="SSF81653">
    <property type="entry name" value="Calcium ATPase, transduction domain A"/>
    <property type="match status" value="1"/>
</dbReference>
<keyword evidence="5" id="KW-0597">Phosphoprotein</keyword>
<evidence type="ECO:0000256" key="7">
    <source>
        <dbReference type="ARBA" id="ARBA00022723"/>
    </source>
</evidence>
<dbReference type="InterPro" id="IPR017969">
    <property type="entry name" value="Heavy-metal-associated_CS"/>
</dbReference>
<protein>
    <submittedName>
        <fullName evidence="17">Heavy metal translocating P-type ATPase</fullName>
    </submittedName>
</protein>
<dbReference type="PROSITE" id="PS01047">
    <property type="entry name" value="HMA_1"/>
    <property type="match status" value="1"/>
</dbReference>
<dbReference type="Gene3D" id="3.30.70.100">
    <property type="match status" value="1"/>
</dbReference>
<feature type="transmembrane region" description="Helical" evidence="15">
    <location>
        <begin position="360"/>
        <end position="382"/>
    </location>
</feature>
<dbReference type="Gene3D" id="3.40.1110.10">
    <property type="entry name" value="Calcium-transporting ATPase, cytoplasmic domain N"/>
    <property type="match status" value="1"/>
</dbReference>
<comment type="similarity">
    <text evidence="2 15">Belongs to the cation transport ATPase (P-type) (TC 3.A.3) family. Type IB subfamily.</text>
</comment>
<keyword evidence="4 15" id="KW-1003">Cell membrane</keyword>
<evidence type="ECO:0000256" key="8">
    <source>
        <dbReference type="ARBA" id="ARBA00022741"/>
    </source>
</evidence>
<dbReference type="InterPro" id="IPR018303">
    <property type="entry name" value="ATPase_P-typ_P_site"/>
</dbReference>
<evidence type="ECO:0000256" key="6">
    <source>
        <dbReference type="ARBA" id="ARBA00022692"/>
    </source>
</evidence>
<dbReference type="NCBIfam" id="TIGR01525">
    <property type="entry name" value="ATPase-IB_hvy"/>
    <property type="match status" value="1"/>
</dbReference>
<dbReference type="InterPro" id="IPR001757">
    <property type="entry name" value="P_typ_ATPase"/>
</dbReference>
<dbReference type="Gene3D" id="3.40.50.1000">
    <property type="entry name" value="HAD superfamily/HAD-like"/>
    <property type="match status" value="1"/>
</dbReference>
<dbReference type="InterPro" id="IPR023214">
    <property type="entry name" value="HAD_sf"/>
</dbReference>
<evidence type="ECO:0000256" key="15">
    <source>
        <dbReference type="RuleBase" id="RU362081"/>
    </source>
</evidence>
<evidence type="ECO:0000256" key="3">
    <source>
        <dbReference type="ARBA" id="ARBA00022448"/>
    </source>
</evidence>
<dbReference type="Gene3D" id="2.70.150.10">
    <property type="entry name" value="Calcium-transporting ATPase, cytoplasmic transduction domain A"/>
    <property type="match status" value="1"/>
</dbReference>
<dbReference type="Pfam" id="PF00403">
    <property type="entry name" value="HMA"/>
    <property type="match status" value="1"/>
</dbReference>
<keyword evidence="9 15" id="KW-0067">ATP-binding</keyword>
<evidence type="ECO:0000256" key="1">
    <source>
        <dbReference type="ARBA" id="ARBA00004651"/>
    </source>
</evidence>
<dbReference type="NCBIfam" id="TIGR01494">
    <property type="entry name" value="ATPase_P-type"/>
    <property type="match status" value="1"/>
</dbReference>